<evidence type="ECO:0000313" key="2">
    <source>
        <dbReference type="Proteomes" id="UP001223420"/>
    </source>
</evidence>
<dbReference type="Proteomes" id="UP001223420">
    <property type="component" value="Unassembled WGS sequence"/>
</dbReference>
<dbReference type="AlphaFoldDB" id="A0AAJ1X0V4"/>
<accession>A0AAJ1X0V4</accession>
<comment type="caution">
    <text evidence="1">The sequence shown here is derived from an EMBL/GenBank/DDBJ whole genome shotgun (WGS) entry which is preliminary data.</text>
</comment>
<reference evidence="1" key="1">
    <citation type="submission" date="2023-07" db="EMBL/GenBank/DDBJ databases">
        <title>Genomic Encyclopedia of Type Strains, Phase IV (KMG-IV): sequencing the most valuable type-strain genomes for metagenomic binning, comparative biology and taxonomic classification.</title>
        <authorList>
            <person name="Goeker M."/>
        </authorList>
    </citation>
    <scope>NUCLEOTIDE SEQUENCE</scope>
    <source>
        <strain evidence="1">DSM 19569</strain>
    </source>
</reference>
<dbReference type="SUPFAM" id="SSF52540">
    <property type="entry name" value="P-loop containing nucleoside triphosphate hydrolases"/>
    <property type="match status" value="1"/>
</dbReference>
<dbReference type="InterPro" id="IPR027417">
    <property type="entry name" value="P-loop_NTPase"/>
</dbReference>
<gene>
    <name evidence="1" type="ORF">QO001_005760</name>
</gene>
<protein>
    <submittedName>
        <fullName evidence="1">Uncharacterized protein</fullName>
    </submittedName>
</protein>
<dbReference type="RefSeq" id="WP_007564044.1">
    <property type="nucleotide sequence ID" value="NZ_JARVWR010000020.1"/>
</dbReference>
<name>A0AAJ1X0V4_9HYPH</name>
<sequence>MSRTILVLQQTGGVGKSTKTRALAEAVPDAPVIEIESTPRLLEIEARVSFYPMRADRPEIAATAGEAALAEYDRPLNRLLRETLPAIVDVGANSAVAVVQALGSMQEVFARRGKEIGILVVVANDASAYTDGAKLLSLSKPFAAAQFVVANEVRGPVDAGLVKKLAAGAKVTSLRRFSFERRALPLVQALGFALIPSLDEDGLAARLAGQDGEPDYALAGRTKAGLDAFRFAAMEAVRPAAEWLVG</sequence>
<evidence type="ECO:0000313" key="1">
    <source>
        <dbReference type="EMBL" id="MDQ0546808.1"/>
    </source>
</evidence>
<proteinExistence type="predicted"/>
<organism evidence="1 2">
    <name type="scientific">Methylobacterium brachiatum</name>
    <dbReference type="NCBI Taxonomy" id="269660"/>
    <lineage>
        <taxon>Bacteria</taxon>
        <taxon>Pseudomonadati</taxon>
        <taxon>Pseudomonadota</taxon>
        <taxon>Alphaproteobacteria</taxon>
        <taxon>Hyphomicrobiales</taxon>
        <taxon>Methylobacteriaceae</taxon>
        <taxon>Methylobacterium</taxon>
    </lineage>
</organism>
<dbReference type="EMBL" id="JAUSWL010000018">
    <property type="protein sequence ID" value="MDQ0546808.1"/>
    <property type="molecule type" value="Genomic_DNA"/>
</dbReference>